<evidence type="ECO:0000256" key="1">
    <source>
        <dbReference type="SAM" id="MobiDB-lite"/>
    </source>
</evidence>
<dbReference type="GO" id="GO:0005634">
    <property type="term" value="C:nucleus"/>
    <property type="evidence" value="ECO:0007669"/>
    <property type="project" value="TreeGrafter"/>
</dbReference>
<dbReference type="InterPro" id="IPR031373">
    <property type="entry name" value="Ciart"/>
</dbReference>
<sequence length="430" mass="47961">MNSLGSSSKWPSYDSLPSTSSFLLSESEQTEDEADVFSEGEGDGGIRNPLSAKEAITLSGNYLHFPPRPDQLHSESEQCADKSKCHDSASSQSGGYNKTCLFGISFQCEDLHRFIHPLLELLHGLQTGRFDRGLTSFQQSVAMDRLQRILGVLQKPEMGEKYLQSLLQIEVLLKMWFPLVAFKTSGISSQANTPELSTHWCKNQLHMPVKKRKLSWSNPDQAGEVQSKDSHNQHGKRGRPHDAPSLDTASARRPGSPKKFKPLEPEAAEPGGDACTAGEEFTDGAGRVSGPPRLCFTREKDISLPSSCGSPATQDNAVSSSDTVKMLGKLLQVCYSQGVDTLILLYFIHFSVMTEENTGGHCRDSSKLKQHMKHSYTQQTPDYFQMQTLFDFALSYVTVEQVVYDIYEHRHIKLIILRSTQIKVQIREQN</sequence>
<dbReference type="GO" id="GO:0000978">
    <property type="term" value="F:RNA polymerase II cis-regulatory region sequence-specific DNA binding"/>
    <property type="evidence" value="ECO:0007669"/>
    <property type="project" value="TreeGrafter"/>
</dbReference>
<evidence type="ECO:0000313" key="3">
    <source>
        <dbReference type="Proteomes" id="UP000472267"/>
    </source>
</evidence>
<dbReference type="InParanoid" id="A0A672FNQ5"/>
<reference evidence="2" key="3">
    <citation type="submission" date="2025-09" db="UniProtKB">
        <authorList>
            <consortium name="Ensembl"/>
        </authorList>
    </citation>
    <scope>IDENTIFICATION</scope>
</reference>
<feature type="compositionally biased region" description="Polar residues" evidence="1">
    <location>
        <begin position="1"/>
        <end position="27"/>
    </location>
</feature>
<gene>
    <name evidence="2" type="primary">ciarta</name>
</gene>
<dbReference type="Ensembl" id="ENSSFAT00005006659.1">
    <property type="protein sequence ID" value="ENSSFAP00005006335.1"/>
    <property type="gene ID" value="ENSSFAG00005003848.1"/>
</dbReference>
<dbReference type="Pfam" id="PF15673">
    <property type="entry name" value="Ciart"/>
    <property type="match status" value="1"/>
</dbReference>
<dbReference type="OMA" id="LTFAKKC"/>
<dbReference type="PANTHER" id="PTHR35441:SF1">
    <property type="entry name" value="CIRCADIAN-ASSOCIATED TRANSCRIPTIONAL REPRESSOR"/>
    <property type="match status" value="1"/>
</dbReference>
<name>A0A672FNQ5_SALFA</name>
<dbReference type="PANTHER" id="PTHR35441">
    <property type="entry name" value="CIRCADIAN-ASSOCIATED TRANSCRIPTIONAL REPRESSOR"/>
    <property type="match status" value="1"/>
</dbReference>
<protein>
    <submittedName>
        <fullName evidence="2">Circadian associated repressor of transcription a</fullName>
    </submittedName>
</protein>
<feature type="compositionally biased region" description="Acidic residues" evidence="1">
    <location>
        <begin position="28"/>
        <end position="42"/>
    </location>
</feature>
<dbReference type="Proteomes" id="UP000472267">
    <property type="component" value="Chromosome 22"/>
</dbReference>
<reference evidence="2" key="2">
    <citation type="submission" date="2025-08" db="UniProtKB">
        <authorList>
            <consortium name="Ensembl"/>
        </authorList>
    </citation>
    <scope>IDENTIFICATION</scope>
</reference>
<feature type="region of interest" description="Disordered" evidence="1">
    <location>
        <begin position="212"/>
        <end position="289"/>
    </location>
</feature>
<dbReference type="GO" id="GO:0045892">
    <property type="term" value="P:negative regulation of DNA-templated transcription"/>
    <property type="evidence" value="ECO:0007669"/>
    <property type="project" value="TreeGrafter"/>
</dbReference>
<reference evidence="2" key="1">
    <citation type="submission" date="2019-06" db="EMBL/GenBank/DDBJ databases">
        <authorList>
            <consortium name="Wellcome Sanger Institute Data Sharing"/>
        </authorList>
    </citation>
    <scope>NUCLEOTIDE SEQUENCE [LARGE SCALE GENOMIC DNA]</scope>
</reference>
<organism evidence="2 3">
    <name type="scientific">Salarias fasciatus</name>
    <name type="common">Jewelled blenny</name>
    <name type="synonym">Blennius fasciatus</name>
    <dbReference type="NCBI Taxonomy" id="181472"/>
    <lineage>
        <taxon>Eukaryota</taxon>
        <taxon>Metazoa</taxon>
        <taxon>Chordata</taxon>
        <taxon>Craniata</taxon>
        <taxon>Vertebrata</taxon>
        <taxon>Euteleostomi</taxon>
        <taxon>Actinopterygii</taxon>
        <taxon>Neopterygii</taxon>
        <taxon>Teleostei</taxon>
        <taxon>Neoteleostei</taxon>
        <taxon>Acanthomorphata</taxon>
        <taxon>Ovalentaria</taxon>
        <taxon>Blenniimorphae</taxon>
        <taxon>Blenniiformes</taxon>
        <taxon>Blennioidei</taxon>
        <taxon>Blenniidae</taxon>
        <taxon>Salariinae</taxon>
        <taxon>Salarias</taxon>
    </lineage>
</organism>
<accession>A0A672FNQ5</accession>
<dbReference type="AlphaFoldDB" id="A0A672FNQ5"/>
<proteinExistence type="predicted"/>
<dbReference type="GO" id="GO:0032922">
    <property type="term" value="P:circadian regulation of gene expression"/>
    <property type="evidence" value="ECO:0007669"/>
    <property type="project" value="InterPro"/>
</dbReference>
<keyword evidence="3" id="KW-1185">Reference proteome</keyword>
<evidence type="ECO:0000313" key="2">
    <source>
        <dbReference type="Ensembl" id="ENSSFAP00005006335.1"/>
    </source>
</evidence>
<feature type="region of interest" description="Disordered" evidence="1">
    <location>
        <begin position="1"/>
        <end position="49"/>
    </location>
</feature>